<evidence type="ECO:0000256" key="4">
    <source>
        <dbReference type="ARBA" id="ARBA00022989"/>
    </source>
</evidence>
<feature type="transmembrane region" description="Helical" evidence="6">
    <location>
        <begin position="12"/>
        <end position="35"/>
    </location>
</feature>
<reference evidence="7" key="1">
    <citation type="submission" date="2020-09" db="EMBL/GenBank/DDBJ databases">
        <authorList>
            <person name="Kikuchi T."/>
        </authorList>
    </citation>
    <scope>NUCLEOTIDE SEQUENCE</scope>
    <source>
        <strain evidence="7">SH1</strain>
    </source>
</reference>
<dbReference type="PANTHER" id="PTHR23510">
    <property type="entry name" value="INNER MEMBRANE TRANSPORT PROTEIN YAJR"/>
    <property type="match status" value="1"/>
</dbReference>
<comment type="caution">
    <text evidence="7">The sequence shown here is derived from an EMBL/GenBank/DDBJ whole genome shotgun (WGS) entry which is preliminary data.</text>
</comment>
<dbReference type="InterPro" id="IPR051068">
    <property type="entry name" value="MFS_Domain-Containing_Protein"/>
</dbReference>
<evidence type="ECO:0000256" key="3">
    <source>
        <dbReference type="ARBA" id="ARBA00022692"/>
    </source>
</evidence>
<evidence type="ECO:0000313" key="7">
    <source>
        <dbReference type="EMBL" id="CAD5226497.1"/>
    </source>
</evidence>
<dbReference type="PANTHER" id="PTHR23510:SF3">
    <property type="entry name" value="MAJOR FACILITATOR SUPERFAMILY DOMAIN-CONTAINING PROTEIN 8"/>
    <property type="match status" value="1"/>
</dbReference>
<evidence type="ECO:0000256" key="2">
    <source>
        <dbReference type="ARBA" id="ARBA00022448"/>
    </source>
</evidence>
<keyword evidence="5 6" id="KW-0472">Membrane</keyword>
<evidence type="ECO:0000313" key="8">
    <source>
        <dbReference type="Proteomes" id="UP000614601"/>
    </source>
</evidence>
<dbReference type="OrthoDB" id="370281at2759"/>
<dbReference type="Proteomes" id="UP000783686">
    <property type="component" value="Unassembled WGS sequence"/>
</dbReference>
<gene>
    <name evidence="7" type="ORF">BOKJ2_LOCUS12102</name>
</gene>
<dbReference type="InterPro" id="IPR011701">
    <property type="entry name" value="MFS"/>
</dbReference>
<feature type="transmembrane region" description="Helical" evidence="6">
    <location>
        <begin position="149"/>
        <end position="169"/>
    </location>
</feature>
<name>A0A811LHN6_9BILA</name>
<sequence length="346" mass="39077">MRFLDDDMTEEFYGYTVALYSLGQIIISPFFGWWSNKIKRVAPPLCFGLFLMLSGNICYIIMEIVSFPKRFMLLFVRFITGMGSGNVAILRSYASTASTAEDRTKAIAWVTCGQALGLTSGPLFQLVFTPLEHPGIRFFDMFSFSLYTAPAYVACLINITGLIMVKFFFQEDYAGVEEDKSDAESDLEEGNESKTFVPPYDVIAVWICYATRFTDMFVRTNLETLGSPFAMMMFNLNEETAVKYMSMVQGIVGVMTMATYAAYIFLKLERWIPLRSGTVIALGGMALFHIITFAWPFLPSITPIYNGTDKAIGCNVDRFSWCESLDQVNIWVFFTTYAIIIGLTFP</sequence>
<dbReference type="Pfam" id="PF07690">
    <property type="entry name" value="MFS_1"/>
    <property type="match status" value="1"/>
</dbReference>
<dbReference type="InterPro" id="IPR036259">
    <property type="entry name" value="MFS_trans_sf"/>
</dbReference>
<evidence type="ECO:0000256" key="6">
    <source>
        <dbReference type="SAM" id="Phobius"/>
    </source>
</evidence>
<dbReference type="Gene3D" id="1.20.1250.20">
    <property type="entry name" value="MFS general substrate transporter like domains"/>
    <property type="match status" value="1"/>
</dbReference>
<evidence type="ECO:0000256" key="1">
    <source>
        <dbReference type="ARBA" id="ARBA00004127"/>
    </source>
</evidence>
<evidence type="ECO:0008006" key="9">
    <source>
        <dbReference type="Google" id="ProtNLM"/>
    </source>
</evidence>
<feature type="transmembrane region" description="Helical" evidence="6">
    <location>
        <begin position="106"/>
        <end position="128"/>
    </location>
</feature>
<protein>
    <recommendedName>
        <fullName evidence="9">MFS domain-containing protein</fullName>
    </recommendedName>
</protein>
<feature type="transmembrane region" description="Helical" evidence="6">
    <location>
        <begin position="74"/>
        <end position="94"/>
    </location>
</feature>
<keyword evidence="2" id="KW-0813">Transport</keyword>
<organism evidence="7 8">
    <name type="scientific">Bursaphelenchus okinawaensis</name>
    <dbReference type="NCBI Taxonomy" id="465554"/>
    <lineage>
        <taxon>Eukaryota</taxon>
        <taxon>Metazoa</taxon>
        <taxon>Ecdysozoa</taxon>
        <taxon>Nematoda</taxon>
        <taxon>Chromadorea</taxon>
        <taxon>Rhabditida</taxon>
        <taxon>Tylenchina</taxon>
        <taxon>Tylenchomorpha</taxon>
        <taxon>Aphelenchoidea</taxon>
        <taxon>Aphelenchoididae</taxon>
        <taxon>Bursaphelenchus</taxon>
    </lineage>
</organism>
<dbReference type="EMBL" id="CAJFCW020000005">
    <property type="protein sequence ID" value="CAG9122254.1"/>
    <property type="molecule type" value="Genomic_DNA"/>
</dbReference>
<comment type="subcellular location">
    <subcellularLocation>
        <location evidence="1">Endomembrane system</location>
        <topology evidence="1">Multi-pass membrane protein</topology>
    </subcellularLocation>
</comment>
<feature type="transmembrane region" description="Helical" evidence="6">
    <location>
        <begin position="244"/>
        <end position="266"/>
    </location>
</feature>
<dbReference type="Proteomes" id="UP000614601">
    <property type="component" value="Unassembled WGS sequence"/>
</dbReference>
<keyword evidence="4 6" id="KW-1133">Transmembrane helix</keyword>
<dbReference type="GO" id="GO:0022857">
    <property type="term" value="F:transmembrane transporter activity"/>
    <property type="evidence" value="ECO:0007669"/>
    <property type="project" value="InterPro"/>
</dbReference>
<dbReference type="GO" id="GO:0005765">
    <property type="term" value="C:lysosomal membrane"/>
    <property type="evidence" value="ECO:0007669"/>
    <property type="project" value="TreeGrafter"/>
</dbReference>
<feature type="transmembrane region" description="Helical" evidence="6">
    <location>
        <begin position="41"/>
        <end position="62"/>
    </location>
</feature>
<feature type="transmembrane region" description="Helical" evidence="6">
    <location>
        <begin position="278"/>
        <end position="298"/>
    </location>
</feature>
<keyword evidence="3 6" id="KW-0812">Transmembrane</keyword>
<proteinExistence type="predicted"/>
<keyword evidence="8" id="KW-1185">Reference proteome</keyword>
<dbReference type="EMBL" id="CAJFDH010000005">
    <property type="protein sequence ID" value="CAD5226497.1"/>
    <property type="molecule type" value="Genomic_DNA"/>
</dbReference>
<dbReference type="GO" id="GO:0012505">
    <property type="term" value="C:endomembrane system"/>
    <property type="evidence" value="ECO:0007669"/>
    <property type="project" value="UniProtKB-SubCell"/>
</dbReference>
<dbReference type="SUPFAM" id="SSF103473">
    <property type="entry name" value="MFS general substrate transporter"/>
    <property type="match status" value="1"/>
</dbReference>
<feature type="transmembrane region" description="Helical" evidence="6">
    <location>
        <begin position="328"/>
        <end position="345"/>
    </location>
</feature>
<accession>A0A811LHN6</accession>
<evidence type="ECO:0000256" key="5">
    <source>
        <dbReference type="ARBA" id="ARBA00023136"/>
    </source>
</evidence>
<dbReference type="AlphaFoldDB" id="A0A811LHN6"/>